<feature type="compositionally biased region" description="Polar residues" evidence="1">
    <location>
        <begin position="86"/>
        <end position="99"/>
    </location>
</feature>
<organism evidence="2 3">
    <name type="scientific">Parasponia andersonii</name>
    <name type="common">Sponia andersonii</name>
    <dbReference type="NCBI Taxonomy" id="3476"/>
    <lineage>
        <taxon>Eukaryota</taxon>
        <taxon>Viridiplantae</taxon>
        <taxon>Streptophyta</taxon>
        <taxon>Embryophyta</taxon>
        <taxon>Tracheophyta</taxon>
        <taxon>Spermatophyta</taxon>
        <taxon>Magnoliopsida</taxon>
        <taxon>eudicotyledons</taxon>
        <taxon>Gunneridae</taxon>
        <taxon>Pentapetalae</taxon>
        <taxon>rosids</taxon>
        <taxon>fabids</taxon>
        <taxon>Rosales</taxon>
        <taxon>Cannabaceae</taxon>
        <taxon>Parasponia</taxon>
    </lineage>
</organism>
<feature type="compositionally biased region" description="Basic and acidic residues" evidence="1">
    <location>
        <begin position="118"/>
        <end position="136"/>
    </location>
</feature>
<comment type="caution">
    <text evidence="2">The sequence shown here is derived from an EMBL/GenBank/DDBJ whole genome shotgun (WGS) entry which is preliminary data.</text>
</comment>
<proteinExistence type="predicted"/>
<evidence type="ECO:0000313" key="2">
    <source>
        <dbReference type="EMBL" id="PON63451.1"/>
    </source>
</evidence>
<evidence type="ECO:0000256" key="1">
    <source>
        <dbReference type="SAM" id="MobiDB-lite"/>
    </source>
</evidence>
<evidence type="ECO:0008006" key="4">
    <source>
        <dbReference type="Google" id="ProtNLM"/>
    </source>
</evidence>
<evidence type="ECO:0000313" key="3">
    <source>
        <dbReference type="Proteomes" id="UP000237105"/>
    </source>
</evidence>
<dbReference type="EMBL" id="JXTB01000104">
    <property type="protein sequence ID" value="PON63451.1"/>
    <property type="molecule type" value="Genomic_DNA"/>
</dbReference>
<dbReference type="Proteomes" id="UP000237105">
    <property type="component" value="Unassembled WGS sequence"/>
</dbReference>
<keyword evidence="3" id="KW-1185">Reference proteome</keyword>
<dbReference type="AlphaFoldDB" id="A0A2P5CQZ1"/>
<sequence length="368" mass="41567">MRDLDRLEQAADESPREYLLHFLEVISLVHNADSVQAACSFVWSLQPGSMLSDHLLLNLPYDMADVQTKSEGVFRMLESHLKAPKTSATITTTSVQPPTLQGVKRPLPGQGPASKQEVPVRDGLEGGKRRKTTRDPLPKYELNTLVDVIYLQNRDMGIFKDPPKSGVPEHMKNRNRYCQFYKDFGHNTVHCRNLYAQVMLAIYAGRLKQYMKTDEAMPWQDITRTEKGKQAQASGSGEQTLRIVPTIVGRPEPTHDQEEKERCLRRAEDRAKRLRGIGHSVNHLMSGESCTPAALIIFTQQDLTTDHLQAYMRQIEEEPDGPESTIEELMLSAQDDGTLRDARTKVPVRRALNPLQHHSSGEAEQPPQ</sequence>
<accession>A0A2P5CQZ1</accession>
<dbReference type="OrthoDB" id="1748993at2759"/>
<gene>
    <name evidence="2" type="ORF">PanWU01x14_131150</name>
</gene>
<protein>
    <recommendedName>
        <fullName evidence="4">Retrotransposon gag domain-containing protein</fullName>
    </recommendedName>
</protein>
<name>A0A2P5CQZ1_PARAD</name>
<reference evidence="3" key="1">
    <citation type="submission" date="2016-06" db="EMBL/GenBank/DDBJ databases">
        <title>Parallel loss of symbiosis genes in relatives of nitrogen-fixing non-legume Parasponia.</title>
        <authorList>
            <person name="Van Velzen R."/>
            <person name="Holmer R."/>
            <person name="Bu F."/>
            <person name="Rutten L."/>
            <person name="Van Zeijl A."/>
            <person name="Liu W."/>
            <person name="Santuari L."/>
            <person name="Cao Q."/>
            <person name="Sharma T."/>
            <person name="Shen D."/>
            <person name="Roswanjaya Y."/>
            <person name="Wardhani T."/>
            <person name="Kalhor M.S."/>
            <person name="Jansen J."/>
            <person name="Van den Hoogen J."/>
            <person name="Gungor B."/>
            <person name="Hartog M."/>
            <person name="Hontelez J."/>
            <person name="Verver J."/>
            <person name="Yang W.-C."/>
            <person name="Schijlen E."/>
            <person name="Repin R."/>
            <person name="Schilthuizen M."/>
            <person name="Schranz E."/>
            <person name="Heidstra R."/>
            <person name="Miyata K."/>
            <person name="Fedorova E."/>
            <person name="Kohlen W."/>
            <person name="Bisseling T."/>
            <person name="Smit S."/>
            <person name="Geurts R."/>
        </authorList>
    </citation>
    <scope>NUCLEOTIDE SEQUENCE [LARGE SCALE GENOMIC DNA]</scope>
    <source>
        <strain evidence="3">cv. WU1-14</strain>
    </source>
</reference>
<feature type="region of interest" description="Disordered" evidence="1">
    <location>
        <begin position="348"/>
        <end position="368"/>
    </location>
</feature>
<feature type="region of interest" description="Disordered" evidence="1">
    <location>
        <begin position="85"/>
        <end position="136"/>
    </location>
</feature>